<dbReference type="STRING" id="1051890.A0A3N4LVC6"/>
<organism evidence="2 3">
    <name type="scientific">Terfezia boudieri ATCC MYA-4762</name>
    <dbReference type="NCBI Taxonomy" id="1051890"/>
    <lineage>
        <taxon>Eukaryota</taxon>
        <taxon>Fungi</taxon>
        <taxon>Dikarya</taxon>
        <taxon>Ascomycota</taxon>
        <taxon>Pezizomycotina</taxon>
        <taxon>Pezizomycetes</taxon>
        <taxon>Pezizales</taxon>
        <taxon>Pezizaceae</taxon>
        <taxon>Terfezia</taxon>
    </lineage>
</organism>
<dbReference type="EMBL" id="ML121537">
    <property type="protein sequence ID" value="RPB25648.1"/>
    <property type="molecule type" value="Genomic_DNA"/>
</dbReference>
<accession>A0A3N4LVC6</accession>
<evidence type="ECO:0000313" key="2">
    <source>
        <dbReference type="EMBL" id="RPB25648.1"/>
    </source>
</evidence>
<dbReference type="InParanoid" id="A0A3N4LVC6"/>
<dbReference type="AlphaFoldDB" id="A0A3N4LVC6"/>
<dbReference type="OrthoDB" id="5367074at2759"/>
<dbReference type="Proteomes" id="UP000267821">
    <property type="component" value="Unassembled WGS sequence"/>
</dbReference>
<sequence>MEGRHCNSLLLPNGSSSQYDDSWLDLSNQHIEMDLGEANLSETNIDIEDVRPGPREWEPKPPFQAAGRENGYDLYPTLPPWGHNNKFSYDKWGQLSAQIKFEKADLQEYLYNHPLKDSLIIWIQRQPIDAVNLYQTHYGASCRYRKCRPKKGNPHAIATGHYRIAIDELSGRYANHKADTYIHAAIFHISCFEGMLDLAQVARDFTVQCEHRKFVNAPNGEKPILKNRMLLEPRRVPHAVTKWLERAKEDPNWTTTSVENGMNYLVFTQKFSLRPHRRKCTDVPGMEKLDRDISYLGAARPVAPNSIWGGKRVKGMTVAELAAREGREYRGPEKSKKRARSCVEEEAADHPPPVRRARLNSRAGDEKDPTVLESPGPVKFQKPGRLRNEPCKQKAQRQRGTALEPPIQQMPTIPTKVRQEPAAKRRGSQLPDNILNASALPPGTIIRTAGGEYLRNPVTGMLEPILSVTVMDSYKYALETPGPSNPQTAGQYIAPTAQLGYIPTDPMIQTPLIDPALRAPAEEYRTISGQVEEEKGEEPINDCNKSLFGDSPPLSAPAQLEYKLDSLGNLDISQYQFSDVQLQGIKYAQAPAPEDPAEFDISHYQLDDAQPQGMDQGYAQVSTQTVTETMALEKSLFMDFLNADMDSFNFDWLQKPIPGLLLNEQPL</sequence>
<evidence type="ECO:0000313" key="3">
    <source>
        <dbReference type="Proteomes" id="UP000267821"/>
    </source>
</evidence>
<feature type="region of interest" description="Disordered" evidence="1">
    <location>
        <begin position="531"/>
        <end position="551"/>
    </location>
</feature>
<reference evidence="2 3" key="1">
    <citation type="journal article" date="2018" name="Nat. Ecol. Evol.">
        <title>Pezizomycetes genomes reveal the molecular basis of ectomycorrhizal truffle lifestyle.</title>
        <authorList>
            <person name="Murat C."/>
            <person name="Payen T."/>
            <person name="Noel B."/>
            <person name="Kuo A."/>
            <person name="Morin E."/>
            <person name="Chen J."/>
            <person name="Kohler A."/>
            <person name="Krizsan K."/>
            <person name="Balestrini R."/>
            <person name="Da Silva C."/>
            <person name="Montanini B."/>
            <person name="Hainaut M."/>
            <person name="Levati E."/>
            <person name="Barry K.W."/>
            <person name="Belfiori B."/>
            <person name="Cichocki N."/>
            <person name="Clum A."/>
            <person name="Dockter R.B."/>
            <person name="Fauchery L."/>
            <person name="Guy J."/>
            <person name="Iotti M."/>
            <person name="Le Tacon F."/>
            <person name="Lindquist E.A."/>
            <person name="Lipzen A."/>
            <person name="Malagnac F."/>
            <person name="Mello A."/>
            <person name="Molinier V."/>
            <person name="Miyauchi S."/>
            <person name="Poulain J."/>
            <person name="Riccioni C."/>
            <person name="Rubini A."/>
            <person name="Sitrit Y."/>
            <person name="Splivallo R."/>
            <person name="Traeger S."/>
            <person name="Wang M."/>
            <person name="Zifcakova L."/>
            <person name="Wipf D."/>
            <person name="Zambonelli A."/>
            <person name="Paolocci F."/>
            <person name="Nowrousian M."/>
            <person name="Ottonello S."/>
            <person name="Baldrian P."/>
            <person name="Spatafora J.W."/>
            <person name="Henrissat B."/>
            <person name="Nagy L.G."/>
            <person name="Aury J.M."/>
            <person name="Wincker P."/>
            <person name="Grigoriev I.V."/>
            <person name="Bonfante P."/>
            <person name="Martin F.M."/>
        </authorList>
    </citation>
    <scope>NUCLEOTIDE SEQUENCE [LARGE SCALE GENOMIC DNA]</scope>
    <source>
        <strain evidence="2 3">ATCC MYA-4762</strain>
    </source>
</reference>
<name>A0A3N4LVC6_9PEZI</name>
<gene>
    <name evidence="2" type="ORF">L211DRAFT_867135</name>
</gene>
<keyword evidence="3" id="KW-1185">Reference proteome</keyword>
<feature type="region of interest" description="Disordered" evidence="1">
    <location>
        <begin position="326"/>
        <end position="411"/>
    </location>
</feature>
<evidence type="ECO:0000256" key="1">
    <source>
        <dbReference type="SAM" id="MobiDB-lite"/>
    </source>
</evidence>
<proteinExistence type="predicted"/>
<protein>
    <submittedName>
        <fullName evidence="2">Uncharacterized protein</fullName>
    </submittedName>
</protein>